<sequence length="123" mass="14057">MMFSDVSLDEMFPRAHAVMRAPLPNLKVDRVYDLISKNAAERGITLTDAHMDVVNFVLDFYEHCDDCQNARALADMMQEEFLRQGGRKYLYQLFPDGPLSTIHNLADLPKLGNESDKSFGTNW</sequence>
<dbReference type="PANTHER" id="PTHR37010">
    <property type="entry name" value="SULFURTRANSFERASE TUSE"/>
    <property type="match status" value="1"/>
</dbReference>
<dbReference type="EMBL" id="CP072801">
    <property type="protein sequence ID" value="QTR47537.1"/>
    <property type="molecule type" value="Genomic_DNA"/>
</dbReference>
<accession>A0ABX7WX11</accession>
<keyword evidence="5" id="KW-1185">Reference proteome</keyword>
<proteinExistence type="inferred from homology"/>
<evidence type="ECO:0000256" key="2">
    <source>
        <dbReference type="ARBA" id="ARBA00005718"/>
    </source>
</evidence>
<name>A0ABX7WX11_9GAMM</name>
<dbReference type="InterPro" id="IPR025526">
    <property type="entry name" value="DsrC-like_dom_sf"/>
</dbReference>
<protein>
    <submittedName>
        <fullName evidence="4">TusE/DsrC/DsvC family sulfur relay protein</fullName>
    </submittedName>
</protein>
<dbReference type="Gene3D" id="1.10.10.370">
    <property type="entry name" value="DsrC-like protein, C-terminal domain"/>
    <property type="match status" value="1"/>
</dbReference>
<dbReference type="SUPFAM" id="SSF69721">
    <property type="entry name" value="DsrC, the gamma subunit of dissimilatory sulfite reductase"/>
    <property type="match status" value="1"/>
</dbReference>
<gene>
    <name evidence="4" type="ORF">J9253_06280</name>
</gene>
<dbReference type="Proteomes" id="UP000672039">
    <property type="component" value="Chromosome"/>
</dbReference>
<evidence type="ECO:0000256" key="1">
    <source>
        <dbReference type="ARBA" id="ARBA00004496"/>
    </source>
</evidence>
<dbReference type="Pfam" id="PF04358">
    <property type="entry name" value="DsrC"/>
    <property type="match status" value="1"/>
</dbReference>
<organism evidence="4 5">
    <name type="scientific">Thiothrix litoralis</name>
    <dbReference type="NCBI Taxonomy" id="2891210"/>
    <lineage>
        <taxon>Bacteria</taxon>
        <taxon>Pseudomonadati</taxon>
        <taxon>Pseudomonadota</taxon>
        <taxon>Gammaproteobacteria</taxon>
        <taxon>Thiotrichales</taxon>
        <taxon>Thiotrichaceae</taxon>
        <taxon>Thiothrix</taxon>
    </lineage>
</organism>
<evidence type="ECO:0000313" key="4">
    <source>
        <dbReference type="EMBL" id="QTR47537.1"/>
    </source>
</evidence>
<keyword evidence="3" id="KW-0963">Cytoplasm</keyword>
<evidence type="ECO:0000313" key="5">
    <source>
        <dbReference type="Proteomes" id="UP000672039"/>
    </source>
</evidence>
<dbReference type="NCBIfam" id="TIGR03342">
    <property type="entry name" value="dsrC_tusE_dsvC"/>
    <property type="match status" value="1"/>
</dbReference>
<comment type="subcellular location">
    <subcellularLocation>
        <location evidence="1">Cytoplasm</location>
    </subcellularLocation>
</comment>
<reference evidence="4 5" key="1">
    <citation type="submission" date="2021-04" db="EMBL/GenBank/DDBJ databases">
        <title>Genomics, taxonomy and metabolism of representatives of sulfur bacteria of the genus Thiothrix: Thiothrix fructosivorans QT, Thiothrix unzii A1T and three new species, Thiothrix subterranea sp. nov., Thiothrix litoralis sp. nov. and 'Candidatus Thiothrix anitrata' sp. nov.</title>
        <authorList>
            <person name="Ravin N.V."/>
            <person name="Smolyakov D."/>
            <person name="Rudenko T.S."/>
            <person name="Mardanov A.V."/>
            <person name="Beletsky A.V."/>
            <person name="Markov N.D."/>
            <person name="Fomenkov A.I."/>
            <person name="Roberts R.J."/>
            <person name="Karnachuk O.V."/>
            <person name="Novikov A."/>
            <person name="Grabovich M.Y."/>
        </authorList>
    </citation>
    <scope>NUCLEOTIDE SEQUENCE [LARGE SCALE GENOMIC DNA]</scope>
    <source>
        <strain evidence="4 5">AS</strain>
    </source>
</reference>
<dbReference type="RefSeq" id="WP_210223802.1">
    <property type="nucleotide sequence ID" value="NZ_CP072801.1"/>
</dbReference>
<dbReference type="InterPro" id="IPR042072">
    <property type="entry name" value="DsrC-like_C"/>
</dbReference>
<comment type="similarity">
    <text evidence="2">Belongs to the DsrC/TusE family.</text>
</comment>
<dbReference type="InterPro" id="IPR007453">
    <property type="entry name" value="DsrC/TusE"/>
</dbReference>
<evidence type="ECO:0000256" key="3">
    <source>
        <dbReference type="ARBA" id="ARBA00022490"/>
    </source>
</evidence>
<dbReference type="PANTHER" id="PTHR37010:SF1">
    <property type="entry name" value="SULFURTRANSFERASE TUSE"/>
    <property type="match status" value="1"/>
</dbReference>